<evidence type="ECO:0000313" key="5">
    <source>
        <dbReference type="Proteomes" id="UP000293568"/>
    </source>
</evidence>
<feature type="region of interest" description="Disordered" evidence="1">
    <location>
        <begin position="281"/>
        <end position="305"/>
    </location>
</feature>
<dbReference type="OrthoDB" id="9764015at2"/>
<dbReference type="AlphaFoldDB" id="A0A4P6F2H2"/>
<protein>
    <submittedName>
        <fullName evidence="4">Zinc-ribbon domain-containing protein</fullName>
    </submittedName>
</protein>
<keyword evidence="5" id="KW-1185">Reference proteome</keyword>
<feature type="domain" description="SPFH" evidence="3">
    <location>
        <begin position="25"/>
        <end position="235"/>
    </location>
</feature>
<dbReference type="Proteomes" id="UP000293568">
    <property type="component" value="Chromosome"/>
</dbReference>
<dbReference type="PANTHER" id="PTHR37826">
    <property type="entry name" value="FLOTILLIN BAND_7_5 DOMAIN PROTEIN"/>
    <property type="match status" value="1"/>
</dbReference>
<dbReference type="InterPro" id="IPR033880">
    <property type="entry name" value="SPFH_YdjI"/>
</dbReference>
<dbReference type="EMBL" id="CP035492">
    <property type="protein sequence ID" value="QAY67287.1"/>
    <property type="molecule type" value="Genomic_DNA"/>
</dbReference>
<organism evidence="4 5">
    <name type="scientific">Paenibacillus protaetiae</name>
    <dbReference type="NCBI Taxonomy" id="2509456"/>
    <lineage>
        <taxon>Bacteria</taxon>
        <taxon>Bacillati</taxon>
        <taxon>Bacillota</taxon>
        <taxon>Bacilli</taxon>
        <taxon>Bacillales</taxon>
        <taxon>Paenibacillaceae</taxon>
        <taxon>Paenibacillus</taxon>
    </lineage>
</organism>
<dbReference type="RefSeq" id="WP_129441749.1">
    <property type="nucleotide sequence ID" value="NZ_CP035492.1"/>
</dbReference>
<evidence type="ECO:0000256" key="1">
    <source>
        <dbReference type="SAM" id="MobiDB-lite"/>
    </source>
</evidence>
<dbReference type="Pfam" id="PF12773">
    <property type="entry name" value="DZR"/>
    <property type="match status" value="1"/>
</dbReference>
<feature type="domain" description="DZANK-type" evidence="2">
    <location>
        <begin position="311"/>
        <end position="356"/>
    </location>
</feature>
<dbReference type="Pfam" id="PF13421">
    <property type="entry name" value="Band_7_1"/>
    <property type="match status" value="1"/>
</dbReference>
<dbReference type="InterPro" id="IPR025874">
    <property type="entry name" value="DZR"/>
</dbReference>
<gene>
    <name evidence="4" type="ORF">ET464_13640</name>
</gene>
<sequence>MGLFSFIKGQFIEVIEWNENTDSLVYHFPAYDHAIKMGAQLTVREGQAAVFLNEGVVADVFGPGRYELHTQNLPVLTALKSWKYDFNSPFKADVYFMNTTIQTDQKWGTTNPVMMRDKEFGVVRARGFGNYSFKIKDPALFMREILGAQQSFHPEQLGGFFKTMIVSGISDLLAESAIPVIDLAMHYDELSARAAAKIGPNFEAMGLALAGFVIENISLPEEVERMIDRKSSMQIAGNLDQYMKYQTAESIREAANNPGGGLAGAGAGLGAGMAMGQMIQGMMNNPGQPSQPSGDAGETATKKEPAGDVSCSQCGHLLKPEDKFCGECGAARPQRRFCQECGDQLAAEAKFCSSCGTKV</sequence>
<evidence type="ECO:0000259" key="3">
    <source>
        <dbReference type="Pfam" id="PF13421"/>
    </source>
</evidence>
<dbReference type="CDD" id="cd03408">
    <property type="entry name" value="SPFH_like_u1"/>
    <property type="match status" value="1"/>
</dbReference>
<proteinExistence type="predicted"/>
<name>A0A4P6F2H2_9BACL</name>
<dbReference type="PANTHER" id="PTHR37826:SF2">
    <property type="entry name" value="ZINC-RIBBON DOMAIN-CONTAINING PROTEIN"/>
    <property type="match status" value="1"/>
</dbReference>
<dbReference type="KEGG" id="pprt:ET464_13640"/>
<reference evidence="4 5" key="1">
    <citation type="submission" date="2019-01" db="EMBL/GenBank/DDBJ databases">
        <title>Genome sequencing of strain FW100M-2.</title>
        <authorList>
            <person name="Heo J."/>
            <person name="Kim S.-J."/>
            <person name="Kim J.-S."/>
            <person name="Hong S.-B."/>
            <person name="Kwon S.-W."/>
        </authorList>
    </citation>
    <scope>NUCLEOTIDE SEQUENCE [LARGE SCALE GENOMIC DNA]</scope>
    <source>
        <strain evidence="4 5">FW100M-2</strain>
    </source>
</reference>
<evidence type="ECO:0000259" key="2">
    <source>
        <dbReference type="Pfam" id="PF12773"/>
    </source>
</evidence>
<accession>A0A4P6F2H2</accession>
<evidence type="ECO:0000313" key="4">
    <source>
        <dbReference type="EMBL" id="QAY67287.1"/>
    </source>
</evidence>